<feature type="domain" description="LysM" evidence="1">
    <location>
        <begin position="407"/>
        <end position="451"/>
    </location>
</feature>
<protein>
    <submittedName>
        <fullName evidence="2">LysM peptidoglycan-binding domain-containing protein</fullName>
    </submittedName>
</protein>
<dbReference type="Proteomes" id="UP001596422">
    <property type="component" value="Unassembled WGS sequence"/>
</dbReference>
<dbReference type="InterPro" id="IPR023346">
    <property type="entry name" value="Lysozyme-like_dom_sf"/>
</dbReference>
<evidence type="ECO:0000313" key="3">
    <source>
        <dbReference type="Proteomes" id="UP001596422"/>
    </source>
</evidence>
<dbReference type="CDD" id="cd00118">
    <property type="entry name" value="LysM"/>
    <property type="match status" value="2"/>
</dbReference>
<dbReference type="EMBL" id="JBHSWE010000001">
    <property type="protein sequence ID" value="MFC6672410.1"/>
    <property type="molecule type" value="Genomic_DNA"/>
</dbReference>
<dbReference type="InterPro" id="IPR018392">
    <property type="entry name" value="LysM"/>
</dbReference>
<sequence>MNRKRNWISIAVAGILLSGCNTLTPKPGAGGEVVGTAASQHSDRFDWRESNRVKTPVSRTAEAPEDLWELSREHFKLDLTLDNERIGKQVNYYSKHQDYLDRVTDRAERYYHYILGQLIERDMPAELALLPIVESAYDPFAYSRAHAAGPWQFIPGTARHFGLRNSWWYDGRRDIVASTDAALTYLQQLNERFDGDWLLTLAAYNAGGGTVSRAIKRNKAKGRATDYWSLDLPRETKAYVPKLLALAKLVEEPQQYGISLKPLATDPYFAIIETDGQIELDQAAKLAGTSVEELKLLNPGFRRWATDPEGPHRLLIPVASADDFRARLARLPASERVRWNQYKIRRGDSLSVIAARFDTTADAIRRANKLKGNRIVAGRTLLIPRTGKQPVDFASLETDTRSIGGTLSYRVRSGDSFWKIARKHGVGVKDLARWNKMTPRDPLKVGQQLTLFVGGIDGSDS</sequence>
<keyword evidence="3" id="KW-1185">Reference proteome</keyword>
<comment type="caution">
    <text evidence="2">The sequence shown here is derived from an EMBL/GenBank/DDBJ whole genome shotgun (WGS) entry which is preliminary data.</text>
</comment>
<proteinExistence type="predicted"/>
<organism evidence="2 3">
    <name type="scientific">Marinobacterium aestuariivivens</name>
    <dbReference type="NCBI Taxonomy" id="1698799"/>
    <lineage>
        <taxon>Bacteria</taxon>
        <taxon>Pseudomonadati</taxon>
        <taxon>Pseudomonadota</taxon>
        <taxon>Gammaproteobacteria</taxon>
        <taxon>Oceanospirillales</taxon>
        <taxon>Oceanospirillaceae</taxon>
        <taxon>Marinobacterium</taxon>
    </lineage>
</organism>
<reference evidence="3" key="1">
    <citation type="journal article" date="2019" name="Int. J. Syst. Evol. Microbiol.">
        <title>The Global Catalogue of Microorganisms (GCM) 10K type strain sequencing project: providing services to taxonomists for standard genome sequencing and annotation.</title>
        <authorList>
            <consortium name="The Broad Institute Genomics Platform"/>
            <consortium name="The Broad Institute Genome Sequencing Center for Infectious Disease"/>
            <person name="Wu L."/>
            <person name="Ma J."/>
        </authorList>
    </citation>
    <scope>NUCLEOTIDE SEQUENCE [LARGE SCALE GENOMIC DNA]</scope>
    <source>
        <strain evidence="3">NBRC 111756</strain>
    </source>
</reference>
<dbReference type="Pfam" id="PF01476">
    <property type="entry name" value="LysM"/>
    <property type="match status" value="2"/>
</dbReference>
<evidence type="ECO:0000259" key="1">
    <source>
        <dbReference type="PROSITE" id="PS51782"/>
    </source>
</evidence>
<dbReference type="SMART" id="SM00257">
    <property type="entry name" value="LysM"/>
    <property type="match status" value="2"/>
</dbReference>
<accession>A0ABW2A4F1</accession>
<name>A0ABW2A4F1_9GAMM</name>
<dbReference type="CDD" id="cd16894">
    <property type="entry name" value="MltD-like"/>
    <property type="match status" value="1"/>
</dbReference>
<dbReference type="Pfam" id="PF01464">
    <property type="entry name" value="SLT"/>
    <property type="match status" value="1"/>
</dbReference>
<dbReference type="SUPFAM" id="SSF54106">
    <property type="entry name" value="LysM domain"/>
    <property type="match status" value="2"/>
</dbReference>
<dbReference type="PANTHER" id="PTHR33734:SF22">
    <property type="entry name" value="MEMBRANE-BOUND LYTIC MUREIN TRANSGLYCOSYLASE D"/>
    <property type="match status" value="1"/>
</dbReference>
<evidence type="ECO:0000313" key="2">
    <source>
        <dbReference type="EMBL" id="MFC6672410.1"/>
    </source>
</evidence>
<dbReference type="PROSITE" id="PS51782">
    <property type="entry name" value="LYSM"/>
    <property type="match status" value="2"/>
</dbReference>
<dbReference type="SUPFAM" id="SSF53955">
    <property type="entry name" value="Lysozyme-like"/>
    <property type="match status" value="1"/>
</dbReference>
<dbReference type="PROSITE" id="PS51257">
    <property type="entry name" value="PROKAR_LIPOPROTEIN"/>
    <property type="match status" value="1"/>
</dbReference>
<dbReference type="Gene3D" id="1.10.530.10">
    <property type="match status" value="1"/>
</dbReference>
<dbReference type="InterPro" id="IPR036779">
    <property type="entry name" value="LysM_dom_sf"/>
</dbReference>
<dbReference type="PANTHER" id="PTHR33734">
    <property type="entry name" value="LYSM DOMAIN-CONTAINING GPI-ANCHORED PROTEIN 2"/>
    <property type="match status" value="1"/>
</dbReference>
<feature type="domain" description="LysM" evidence="1">
    <location>
        <begin position="340"/>
        <end position="383"/>
    </location>
</feature>
<gene>
    <name evidence="2" type="ORF">ACFQDL_21850</name>
</gene>
<dbReference type="InterPro" id="IPR008258">
    <property type="entry name" value="Transglycosylase_SLT_dom_1"/>
</dbReference>
<dbReference type="Gene3D" id="3.10.350.10">
    <property type="entry name" value="LysM domain"/>
    <property type="match status" value="2"/>
</dbReference>